<evidence type="ECO:0000256" key="1">
    <source>
        <dbReference type="ARBA" id="ARBA00023015"/>
    </source>
</evidence>
<dbReference type="InterPro" id="IPR036390">
    <property type="entry name" value="WH_DNA-bd_sf"/>
</dbReference>
<evidence type="ECO:0000313" key="7">
    <source>
        <dbReference type="Proteomes" id="UP001626628"/>
    </source>
</evidence>
<dbReference type="PROSITE" id="PS01117">
    <property type="entry name" value="HTH_MARR_1"/>
    <property type="match status" value="1"/>
</dbReference>
<dbReference type="PRINTS" id="PR00598">
    <property type="entry name" value="HTHMARR"/>
</dbReference>
<feature type="domain" description="HTH marR-type" evidence="5">
    <location>
        <begin position="33"/>
        <end position="165"/>
    </location>
</feature>
<accession>A0ABZ2QT81</accession>
<proteinExistence type="predicted"/>
<dbReference type="PANTHER" id="PTHR33164:SF43">
    <property type="entry name" value="HTH-TYPE TRANSCRIPTIONAL REPRESSOR YETL"/>
    <property type="match status" value="1"/>
</dbReference>
<dbReference type="InterPro" id="IPR039422">
    <property type="entry name" value="MarR/SlyA-like"/>
</dbReference>
<feature type="compositionally biased region" description="Pro residues" evidence="4">
    <location>
        <begin position="1"/>
        <end position="10"/>
    </location>
</feature>
<organism evidence="6 7">
    <name type="scientific">Streptomyces sirii</name>
    <dbReference type="NCBI Taxonomy" id="3127701"/>
    <lineage>
        <taxon>Bacteria</taxon>
        <taxon>Bacillati</taxon>
        <taxon>Actinomycetota</taxon>
        <taxon>Actinomycetes</taxon>
        <taxon>Kitasatosporales</taxon>
        <taxon>Streptomycetaceae</taxon>
        <taxon>Streptomyces</taxon>
    </lineage>
</organism>
<keyword evidence="1" id="KW-0805">Transcription regulation</keyword>
<dbReference type="SMART" id="SM00347">
    <property type="entry name" value="HTH_MARR"/>
    <property type="match status" value="1"/>
</dbReference>
<evidence type="ECO:0000256" key="2">
    <source>
        <dbReference type="ARBA" id="ARBA00023125"/>
    </source>
</evidence>
<gene>
    <name evidence="6" type="ORF">WAB15_20075</name>
</gene>
<dbReference type="PROSITE" id="PS50995">
    <property type="entry name" value="HTH_MARR_2"/>
    <property type="match status" value="1"/>
</dbReference>
<reference evidence="6 7" key="1">
    <citation type="submission" date="2024-03" db="EMBL/GenBank/DDBJ databases">
        <title>The complete genome of Streptomyces sirii sp.nov.</title>
        <authorList>
            <person name="Zakalyukina Y.V."/>
            <person name="Belik A.R."/>
            <person name="Biryukov M.V."/>
            <person name="Baturina O.A."/>
            <person name="Kabilov M.R."/>
        </authorList>
    </citation>
    <scope>NUCLEOTIDE SEQUENCE [LARGE SCALE GENOMIC DNA]</scope>
    <source>
        <strain evidence="6 7">BP-8</strain>
    </source>
</reference>
<evidence type="ECO:0000259" key="5">
    <source>
        <dbReference type="PROSITE" id="PS50995"/>
    </source>
</evidence>
<evidence type="ECO:0000256" key="3">
    <source>
        <dbReference type="ARBA" id="ARBA00023163"/>
    </source>
</evidence>
<protein>
    <submittedName>
        <fullName evidence="6">MarR family winged helix-turn-helix transcriptional regulator</fullName>
    </submittedName>
</protein>
<dbReference type="EMBL" id="CP147982">
    <property type="protein sequence ID" value="WXK78112.1"/>
    <property type="molecule type" value="Genomic_DNA"/>
</dbReference>
<dbReference type="PANTHER" id="PTHR33164">
    <property type="entry name" value="TRANSCRIPTIONAL REGULATOR, MARR FAMILY"/>
    <property type="match status" value="1"/>
</dbReference>
<dbReference type="Proteomes" id="UP001626628">
    <property type="component" value="Chromosome"/>
</dbReference>
<evidence type="ECO:0000313" key="6">
    <source>
        <dbReference type="EMBL" id="WXK78112.1"/>
    </source>
</evidence>
<dbReference type="InterPro" id="IPR023187">
    <property type="entry name" value="Tscrpt_reg_MarR-type_CS"/>
</dbReference>
<keyword evidence="2" id="KW-0238">DNA-binding</keyword>
<dbReference type="SUPFAM" id="SSF46785">
    <property type="entry name" value="Winged helix' DNA-binding domain"/>
    <property type="match status" value="1"/>
</dbReference>
<dbReference type="InterPro" id="IPR000835">
    <property type="entry name" value="HTH_MarR-typ"/>
</dbReference>
<dbReference type="RefSeq" id="WP_407287075.1">
    <property type="nucleotide sequence ID" value="NZ_CP147982.1"/>
</dbReference>
<sequence>MADEPTPPPAARRRSARDTAPPPSGALPTTARSGPLSHAVFRTARLHRAAAAHLLRSTGLYTGQELLMMHLWENGPQTQSELVRLLDAEPSTVTRMVKRLEQGGFVRRRPSATDRRVMTVEATTASQALRRQVESAWQELEQTTVSGLTDAERDTLTALLRKVEDNLSQALGSWTGP</sequence>
<name>A0ABZ2QT81_9ACTN</name>
<dbReference type="Gene3D" id="1.10.10.10">
    <property type="entry name" value="Winged helix-like DNA-binding domain superfamily/Winged helix DNA-binding domain"/>
    <property type="match status" value="1"/>
</dbReference>
<feature type="region of interest" description="Disordered" evidence="4">
    <location>
        <begin position="1"/>
        <end position="35"/>
    </location>
</feature>
<dbReference type="Pfam" id="PF01047">
    <property type="entry name" value="MarR"/>
    <property type="match status" value="1"/>
</dbReference>
<keyword evidence="7" id="KW-1185">Reference proteome</keyword>
<keyword evidence="3" id="KW-0804">Transcription</keyword>
<dbReference type="InterPro" id="IPR036388">
    <property type="entry name" value="WH-like_DNA-bd_sf"/>
</dbReference>
<evidence type="ECO:0000256" key="4">
    <source>
        <dbReference type="SAM" id="MobiDB-lite"/>
    </source>
</evidence>